<name>A0A9D9NSI3_9BACT</name>
<dbReference type="Proteomes" id="UP000823750">
    <property type="component" value="Unassembled WGS sequence"/>
</dbReference>
<dbReference type="Pfam" id="PF12741">
    <property type="entry name" value="SusD-like"/>
    <property type="match status" value="1"/>
</dbReference>
<comment type="caution">
    <text evidence="2">The sequence shown here is derived from an EMBL/GenBank/DDBJ whole genome shotgun (WGS) entry which is preliminary data.</text>
</comment>
<sequence>MKRNKIILMFGRIALCAALFSAVACTGKFEEYNTKPYRPTDEDLKGDNLGVGILFPSMLEWMMHVQVNASQYQDVLIGDELGGYCSAVKPYQGQNISTYNPSDAFNDPLFENTFSNFYSNYYQVVNETGGEGPVYQLVQIVRVASMLRVTDAYGPIPYTGMQQGTFSVPYDSQKDVYMAMIADLDEAMDVLYTFISSGNTSLLPESDISSYAGNARLWLAFANTLKLRMAIRMSGVLEVQADAQRFAEEAVDDAAIYGLVDEVSESMYFELSSRRNPYFTQATISDWQDLRSNANITMYMNAYADPRRPHYFSVSSYGGDLAYVGARSGINGVQVKDYTGYSYPLFGETDPVPVMYAAESWFLRAEGALLGWSMGDTAENLYKMGIQTSMAEAGCSSDYNSYIQKSDEVKLSYEDPLGRNSDIDFGTAPSVAWAADGNELERIIIQKWIANYMIGHEAWADFRRTGFPEMLMAVNNLSHGGQWGEVDGTRGMRRLHYPQSEYDNNRENVTVAVQLLDGPDQHGTDVWWAKKN</sequence>
<feature type="chain" id="PRO_5038942749" evidence="1">
    <location>
        <begin position="25"/>
        <end position="532"/>
    </location>
</feature>
<dbReference type="EMBL" id="JADILX010000082">
    <property type="protein sequence ID" value="MBO8485839.1"/>
    <property type="molecule type" value="Genomic_DNA"/>
</dbReference>
<keyword evidence="2" id="KW-0449">Lipoprotein</keyword>
<evidence type="ECO:0000313" key="3">
    <source>
        <dbReference type="Proteomes" id="UP000823750"/>
    </source>
</evidence>
<dbReference type="AlphaFoldDB" id="A0A9D9NSI3"/>
<dbReference type="Gene3D" id="1.25.40.390">
    <property type="match status" value="1"/>
</dbReference>
<dbReference type="InterPro" id="IPR011990">
    <property type="entry name" value="TPR-like_helical_dom_sf"/>
</dbReference>
<proteinExistence type="predicted"/>
<gene>
    <name evidence="2" type="ORF">IAB78_05385</name>
</gene>
<reference evidence="2" key="1">
    <citation type="submission" date="2020-10" db="EMBL/GenBank/DDBJ databases">
        <authorList>
            <person name="Gilroy R."/>
        </authorList>
    </citation>
    <scope>NUCLEOTIDE SEQUENCE</scope>
    <source>
        <strain evidence="2">B2-16538</strain>
    </source>
</reference>
<dbReference type="SUPFAM" id="SSF48452">
    <property type="entry name" value="TPR-like"/>
    <property type="match status" value="1"/>
</dbReference>
<keyword evidence="1" id="KW-0732">Signal</keyword>
<feature type="signal peptide" evidence="1">
    <location>
        <begin position="1"/>
        <end position="24"/>
    </location>
</feature>
<protein>
    <submittedName>
        <fullName evidence="2">SusD/RagB family nutrient-binding outer membrane lipoprotein</fullName>
    </submittedName>
</protein>
<organism evidence="2 3">
    <name type="scientific">Candidatus Cryptobacteroides excrementavium</name>
    <dbReference type="NCBI Taxonomy" id="2840759"/>
    <lineage>
        <taxon>Bacteria</taxon>
        <taxon>Pseudomonadati</taxon>
        <taxon>Bacteroidota</taxon>
        <taxon>Bacteroidia</taxon>
        <taxon>Bacteroidales</taxon>
        <taxon>Candidatus Cryptobacteroides</taxon>
    </lineage>
</organism>
<reference evidence="2" key="2">
    <citation type="journal article" date="2021" name="PeerJ">
        <title>Extensive microbial diversity within the chicken gut microbiome revealed by metagenomics and culture.</title>
        <authorList>
            <person name="Gilroy R."/>
            <person name="Ravi A."/>
            <person name="Getino M."/>
            <person name="Pursley I."/>
            <person name="Horton D.L."/>
            <person name="Alikhan N.F."/>
            <person name="Baker D."/>
            <person name="Gharbi K."/>
            <person name="Hall N."/>
            <person name="Watson M."/>
            <person name="Adriaenssens E.M."/>
            <person name="Foster-Nyarko E."/>
            <person name="Jarju S."/>
            <person name="Secka A."/>
            <person name="Antonio M."/>
            <person name="Oren A."/>
            <person name="Chaudhuri R.R."/>
            <person name="La Ragione R."/>
            <person name="Hildebrand F."/>
            <person name="Pallen M.J."/>
        </authorList>
    </citation>
    <scope>NUCLEOTIDE SEQUENCE</scope>
    <source>
        <strain evidence="2">B2-16538</strain>
    </source>
</reference>
<dbReference type="PROSITE" id="PS51257">
    <property type="entry name" value="PROKAR_LIPOPROTEIN"/>
    <property type="match status" value="1"/>
</dbReference>
<evidence type="ECO:0000313" key="2">
    <source>
        <dbReference type="EMBL" id="MBO8485839.1"/>
    </source>
</evidence>
<accession>A0A9D9NSI3</accession>
<dbReference type="InterPro" id="IPR024302">
    <property type="entry name" value="SusD-like"/>
</dbReference>
<evidence type="ECO:0000256" key="1">
    <source>
        <dbReference type="SAM" id="SignalP"/>
    </source>
</evidence>